<sequence length="48" mass="5616">MLEKTTKVHGYSFVDTMLMNYRFMPAVLTPKHKKIEIVKAIVKSFTNK</sequence>
<evidence type="ECO:0000313" key="1">
    <source>
        <dbReference type="EMBL" id="MBC6012967.1"/>
    </source>
</evidence>
<gene>
    <name evidence="1" type="ORF">H8911_09615</name>
</gene>
<dbReference type="RefSeq" id="WP_186999495.1">
    <property type="nucleotide sequence ID" value="NZ_JACRWH010000048.1"/>
</dbReference>
<dbReference type="EMBL" id="JACRWH010000048">
    <property type="protein sequence ID" value="MBC6012967.1"/>
    <property type="molecule type" value="Genomic_DNA"/>
</dbReference>
<evidence type="ECO:0000313" key="2">
    <source>
        <dbReference type="Proteomes" id="UP000649075"/>
    </source>
</evidence>
<dbReference type="Proteomes" id="UP000649075">
    <property type="component" value="Unassembled WGS sequence"/>
</dbReference>
<proteinExistence type="predicted"/>
<accession>A0ABR7KJQ4</accession>
<name>A0ABR7KJQ4_9FIRM</name>
<organism evidence="1 2">
    <name type="scientific">Holdemanella hominis</name>
    <dbReference type="NCBI Taxonomy" id="2764327"/>
    <lineage>
        <taxon>Bacteria</taxon>
        <taxon>Bacillati</taxon>
        <taxon>Bacillota</taxon>
        <taxon>Erysipelotrichia</taxon>
        <taxon>Erysipelotrichales</taxon>
        <taxon>Erysipelotrichaceae</taxon>
        <taxon>Holdemanella</taxon>
    </lineage>
</organism>
<comment type="caution">
    <text evidence="1">The sequence shown here is derived from an EMBL/GenBank/DDBJ whole genome shotgun (WGS) entry which is preliminary data.</text>
</comment>
<protein>
    <submittedName>
        <fullName evidence="1">Uncharacterized protein</fullName>
    </submittedName>
</protein>
<reference evidence="1 2" key="1">
    <citation type="submission" date="2020-08" db="EMBL/GenBank/DDBJ databases">
        <authorList>
            <person name="Liu C."/>
            <person name="Sun Q."/>
        </authorList>
    </citation>
    <scope>NUCLEOTIDE SEQUENCE [LARGE SCALE GENOMIC DNA]</scope>
    <source>
        <strain evidence="1 2">L34</strain>
    </source>
</reference>
<keyword evidence="2" id="KW-1185">Reference proteome</keyword>